<evidence type="ECO:0000313" key="2">
    <source>
        <dbReference type="EMBL" id="VAX25790.1"/>
    </source>
</evidence>
<dbReference type="SUPFAM" id="SSF51197">
    <property type="entry name" value="Clavaminate synthase-like"/>
    <property type="match status" value="1"/>
</dbReference>
<feature type="domain" description="TehB/YeaR-like" evidence="1">
    <location>
        <begin position="17"/>
        <end position="90"/>
    </location>
</feature>
<protein>
    <recommendedName>
        <fullName evidence="1">TehB/YeaR-like domain-containing protein</fullName>
    </recommendedName>
</protein>
<name>A0A3B1CSY4_9ZZZZ</name>
<dbReference type="InterPro" id="IPR015392">
    <property type="entry name" value="TehB/YeaR-like_dom"/>
</dbReference>
<evidence type="ECO:0000259" key="1">
    <source>
        <dbReference type="Pfam" id="PF09313"/>
    </source>
</evidence>
<organism evidence="2">
    <name type="scientific">hydrothermal vent metagenome</name>
    <dbReference type="NCBI Taxonomy" id="652676"/>
    <lineage>
        <taxon>unclassified sequences</taxon>
        <taxon>metagenomes</taxon>
        <taxon>ecological metagenomes</taxon>
    </lineage>
</organism>
<reference evidence="2" key="1">
    <citation type="submission" date="2018-06" db="EMBL/GenBank/DDBJ databases">
        <authorList>
            <person name="Zhirakovskaya E."/>
        </authorList>
    </citation>
    <scope>NUCLEOTIDE SEQUENCE</scope>
</reference>
<gene>
    <name evidence="2" type="ORF">MNBD_NITROSPIRAE01-306</name>
</gene>
<sequence length="100" mass="11492">MNYQDETLPENVVKISSTSMMTEQTILPGILKNHETRKGRYGFLVVEEGALQFVWEEGGEVLDADPGHPIVIFPEKLHHVKLTGKVQFYIEFYEQVRKSV</sequence>
<dbReference type="Pfam" id="PF09313">
    <property type="entry name" value="TehB-like"/>
    <property type="match status" value="1"/>
</dbReference>
<accession>A0A3B1CSY4</accession>
<dbReference type="EMBL" id="UOGF01000002">
    <property type="protein sequence ID" value="VAX25790.1"/>
    <property type="molecule type" value="Genomic_DNA"/>
</dbReference>
<dbReference type="AlphaFoldDB" id="A0A3B1CSY4"/>
<proteinExistence type="predicted"/>
<dbReference type="Gene3D" id="2.60.120.10">
    <property type="entry name" value="Jelly Rolls"/>
    <property type="match status" value="1"/>
</dbReference>
<dbReference type="InterPro" id="IPR014710">
    <property type="entry name" value="RmlC-like_jellyroll"/>
</dbReference>